<sequence length="62" mass="7130">MKFSELPKSAYFAVIKPDEEMLLLAKDVNGGVKRAINWEPYNETTITSDTEVQPIFLKKRDI</sequence>
<dbReference type="Proteomes" id="UP000177190">
    <property type="component" value="Unassembled WGS sequence"/>
</dbReference>
<name>A0A1G2HNV9_9BACT</name>
<reference evidence="1 2" key="1">
    <citation type="journal article" date="2016" name="Nat. Commun.">
        <title>Thousands of microbial genomes shed light on interconnected biogeochemical processes in an aquifer system.</title>
        <authorList>
            <person name="Anantharaman K."/>
            <person name="Brown C.T."/>
            <person name="Hug L.A."/>
            <person name="Sharon I."/>
            <person name="Castelle C.J."/>
            <person name="Probst A.J."/>
            <person name="Thomas B.C."/>
            <person name="Singh A."/>
            <person name="Wilkins M.J."/>
            <person name="Karaoz U."/>
            <person name="Brodie E.L."/>
            <person name="Williams K.H."/>
            <person name="Hubbard S.S."/>
            <person name="Banfield J.F."/>
        </authorList>
    </citation>
    <scope>NUCLEOTIDE SEQUENCE [LARGE SCALE GENOMIC DNA]</scope>
</reference>
<gene>
    <name evidence="1" type="ORF">A2812_02140</name>
</gene>
<evidence type="ECO:0000313" key="2">
    <source>
        <dbReference type="Proteomes" id="UP000177190"/>
    </source>
</evidence>
<protein>
    <submittedName>
        <fullName evidence="1">Uncharacterized protein</fullName>
    </submittedName>
</protein>
<dbReference type="EMBL" id="MHOM01000028">
    <property type="protein sequence ID" value="OGZ63960.1"/>
    <property type="molecule type" value="Genomic_DNA"/>
</dbReference>
<dbReference type="AlphaFoldDB" id="A0A1G2HNV9"/>
<comment type="caution">
    <text evidence="1">The sequence shown here is derived from an EMBL/GenBank/DDBJ whole genome shotgun (WGS) entry which is preliminary data.</text>
</comment>
<organism evidence="1 2">
    <name type="scientific">Candidatus Staskawiczbacteria bacterium RIFCSPHIGHO2_01_FULL_36_16</name>
    <dbReference type="NCBI Taxonomy" id="1802200"/>
    <lineage>
        <taxon>Bacteria</taxon>
        <taxon>Candidatus Staskawicziibacteriota</taxon>
    </lineage>
</organism>
<evidence type="ECO:0000313" key="1">
    <source>
        <dbReference type="EMBL" id="OGZ63960.1"/>
    </source>
</evidence>
<proteinExistence type="predicted"/>
<accession>A0A1G2HNV9</accession>